<dbReference type="InterPro" id="IPR008978">
    <property type="entry name" value="HSP20-like_chaperone"/>
</dbReference>
<name>A0ABN8AD27_9BACI</name>
<protein>
    <submittedName>
        <fullName evidence="1">Spore germination protein GerT</fullName>
    </submittedName>
</protein>
<dbReference type="SUPFAM" id="SSF49764">
    <property type="entry name" value="HSP20-like chaperones"/>
    <property type="match status" value="1"/>
</dbReference>
<dbReference type="Proteomes" id="UP000789833">
    <property type="component" value="Unassembled WGS sequence"/>
</dbReference>
<gene>
    <name evidence="1" type="primary">gerT</name>
    <name evidence="1" type="ORF">BACCIP111883_02738</name>
</gene>
<comment type="caution">
    <text evidence="1">The sequence shown here is derived from an EMBL/GenBank/DDBJ whole genome shotgun (WGS) entry which is preliminary data.</text>
</comment>
<dbReference type="CDD" id="cd06464">
    <property type="entry name" value="ACD_sHsps-like"/>
    <property type="match status" value="1"/>
</dbReference>
<reference evidence="1 2" key="1">
    <citation type="submission" date="2021-10" db="EMBL/GenBank/DDBJ databases">
        <authorList>
            <person name="Criscuolo A."/>
        </authorList>
    </citation>
    <scope>NUCLEOTIDE SEQUENCE [LARGE SCALE GENOMIC DNA]</scope>
    <source>
        <strain evidence="2">CIP 111883</strain>
    </source>
</reference>
<organism evidence="1 2">
    <name type="scientific">Sutcliffiella rhizosphaerae</name>
    <dbReference type="NCBI Taxonomy" id="2880967"/>
    <lineage>
        <taxon>Bacteria</taxon>
        <taxon>Bacillati</taxon>
        <taxon>Bacillota</taxon>
        <taxon>Bacilli</taxon>
        <taxon>Bacillales</taxon>
        <taxon>Bacillaceae</taxon>
        <taxon>Sutcliffiella</taxon>
    </lineage>
</organism>
<evidence type="ECO:0000313" key="2">
    <source>
        <dbReference type="Proteomes" id="UP000789833"/>
    </source>
</evidence>
<dbReference type="Gene3D" id="2.60.40.790">
    <property type="match status" value="1"/>
</dbReference>
<evidence type="ECO:0000313" key="1">
    <source>
        <dbReference type="EMBL" id="CAG9621947.1"/>
    </source>
</evidence>
<dbReference type="EMBL" id="CAKJTJ010000015">
    <property type="protein sequence ID" value="CAG9621947.1"/>
    <property type="molecule type" value="Genomic_DNA"/>
</dbReference>
<accession>A0ABN8AD27</accession>
<proteinExistence type="predicted"/>
<sequence>MIPWNKMFPFPKDYMKDDYLKQPDVEKWLSQSMKGKLPLNHQMLNNTDFFAQSFEMLKHAQGKKKRKKSNYDDPKIFETHQDIIVRIPIQSEDILRKLKTSHSCNTVFLDDVDGNGKKQSIPLPCMVKVNSSKAQYKDGILEITLKKETNIPVTKLPIERIDKNKRKNKEG</sequence>
<keyword evidence="2" id="KW-1185">Reference proteome</keyword>